<keyword evidence="2" id="KW-0548">Nucleotidyltransferase</keyword>
<evidence type="ECO:0000256" key="5">
    <source>
        <dbReference type="ARBA" id="ARBA00022801"/>
    </source>
</evidence>
<name>A0A3L7ZIU6_PARDI</name>
<evidence type="ECO:0000256" key="2">
    <source>
        <dbReference type="ARBA" id="ARBA00022695"/>
    </source>
</evidence>
<dbReference type="InterPro" id="IPR043502">
    <property type="entry name" value="DNA/RNA_pol_sf"/>
</dbReference>
<dbReference type="InterPro" id="IPR043128">
    <property type="entry name" value="Rev_trsase/Diguanyl_cyclase"/>
</dbReference>
<dbReference type="GO" id="GO:0004519">
    <property type="term" value="F:endonuclease activity"/>
    <property type="evidence" value="ECO:0007669"/>
    <property type="project" value="UniProtKB-KW"/>
</dbReference>
<gene>
    <name evidence="8" type="ORF">D7V78_20480</name>
</gene>
<organism evidence="8 9">
    <name type="scientific">Parabacteroides distasonis</name>
    <dbReference type="NCBI Taxonomy" id="823"/>
    <lineage>
        <taxon>Bacteria</taxon>
        <taxon>Pseudomonadati</taxon>
        <taxon>Bacteroidota</taxon>
        <taxon>Bacteroidia</taxon>
        <taxon>Bacteroidales</taxon>
        <taxon>Tannerellaceae</taxon>
        <taxon>Parabacteroides</taxon>
    </lineage>
</organism>
<dbReference type="Proteomes" id="UP000278164">
    <property type="component" value="Unassembled WGS sequence"/>
</dbReference>
<keyword evidence="5" id="KW-0378">Hydrolase</keyword>
<proteinExistence type="predicted"/>
<dbReference type="InterPro" id="IPR041373">
    <property type="entry name" value="RT_RNaseH"/>
</dbReference>
<dbReference type="PANTHER" id="PTHR37984">
    <property type="entry name" value="PROTEIN CBG26694"/>
    <property type="match status" value="1"/>
</dbReference>
<dbReference type="Pfam" id="PF17917">
    <property type="entry name" value="RT_RNaseH"/>
    <property type="match status" value="1"/>
</dbReference>
<accession>A0A3L7ZIU6</accession>
<dbReference type="EMBL" id="RAYI01000221">
    <property type="protein sequence ID" value="RLT71589.1"/>
    <property type="molecule type" value="Genomic_DNA"/>
</dbReference>
<feature type="non-terminal residue" evidence="8">
    <location>
        <position position="167"/>
    </location>
</feature>
<dbReference type="Gene3D" id="3.30.70.270">
    <property type="match status" value="1"/>
</dbReference>
<dbReference type="RefSeq" id="WP_183128594.1">
    <property type="nucleotide sequence ID" value="NZ_RAYI01000221.1"/>
</dbReference>
<dbReference type="PANTHER" id="PTHR37984:SF5">
    <property type="entry name" value="PROTEIN NYNRIN-LIKE"/>
    <property type="match status" value="1"/>
</dbReference>
<feature type="domain" description="Reverse transcriptase RNase H-like" evidence="7">
    <location>
        <begin position="61"/>
        <end position="167"/>
    </location>
</feature>
<keyword evidence="1" id="KW-0808">Transferase</keyword>
<evidence type="ECO:0000256" key="6">
    <source>
        <dbReference type="ARBA" id="ARBA00022918"/>
    </source>
</evidence>
<dbReference type="CDD" id="cd09274">
    <property type="entry name" value="RNase_HI_RT_Ty3"/>
    <property type="match status" value="1"/>
</dbReference>
<sequence>MRFLGMAGFYRKFCPNFSSVVGPLTNLLQKRVNFAWTNDCDESFKKIKCVLMNSPVLSAPNFDKQFKLTVDASDVGIGAALFQENDDGVDRVVCYFSKKLTKCQKNYSTIEKECLALLLALQHFDVYLNVTLHPILVYTDHNPLTFLHKMSNKNQRLTRWSLLLQEY</sequence>
<dbReference type="GO" id="GO:0003964">
    <property type="term" value="F:RNA-directed DNA polymerase activity"/>
    <property type="evidence" value="ECO:0007669"/>
    <property type="project" value="UniProtKB-KW"/>
</dbReference>
<dbReference type="FunFam" id="3.30.70.270:FF:000020">
    <property type="entry name" value="Transposon Tf2-6 polyprotein-like Protein"/>
    <property type="match status" value="1"/>
</dbReference>
<keyword evidence="6" id="KW-0695">RNA-directed DNA polymerase</keyword>
<dbReference type="AlphaFoldDB" id="A0A3L7ZIU6"/>
<evidence type="ECO:0000313" key="8">
    <source>
        <dbReference type="EMBL" id="RLT71589.1"/>
    </source>
</evidence>
<evidence type="ECO:0000256" key="4">
    <source>
        <dbReference type="ARBA" id="ARBA00022759"/>
    </source>
</evidence>
<evidence type="ECO:0000313" key="9">
    <source>
        <dbReference type="Proteomes" id="UP000278164"/>
    </source>
</evidence>
<reference evidence="8 9" key="1">
    <citation type="submission" date="2018-09" db="EMBL/GenBank/DDBJ databases">
        <title>Murine metabolic-syndrome-specific gut microbial biobank.</title>
        <authorList>
            <person name="Liu C."/>
        </authorList>
    </citation>
    <scope>NUCLEOTIDE SEQUENCE [LARGE SCALE GENOMIC DNA]</scope>
    <source>
        <strain evidence="8 9">8-P5</strain>
    </source>
</reference>
<dbReference type="InterPro" id="IPR050951">
    <property type="entry name" value="Retrovirus_Pol_polyprotein"/>
</dbReference>
<comment type="caution">
    <text evidence="8">The sequence shown here is derived from an EMBL/GenBank/DDBJ whole genome shotgun (WGS) entry which is preliminary data.</text>
</comment>
<protein>
    <recommendedName>
        <fullName evidence="7">Reverse transcriptase RNase H-like domain-containing protein</fullName>
    </recommendedName>
</protein>
<evidence type="ECO:0000256" key="1">
    <source>
        <dbReference type="ARBA" id="ARBA00022679"/>
    </source>
</evidence>
<dbReference type="SUPFAM" id="SSF56672">
    <property type="entry name" value="DNA/RNA polymerases"/>
    <property type="match status" value="1"/>
</dbReference>
<dbReference type="GO" id="GO:0016787">
    <property type="term" value="F:hydrolase activity"/>
    <property type="evidence" value="ECO:0007669"/>
    <property type="project" value="UniProtKB-KW"/>
</dbReference>
<evidence type="ECO:0000259" key="7">
    <source>
        <dbReference type="Pfam" id="PF17917"/>
    </source>
</evidence>
<keyword evidence="4" id="KW-0255">Endonuclease</keyword>
<keyword evidence="3" id="KW-0540">Nuclease</keyword>
<evidence type="ECO:0000256" key="3">
    <source>
        <dbReference type="ARBA" id="ARBA00022722"/>
    </source>
</evidence>